<reference evidence="3" key="2">
    <citation type="submission" date="2020-04" db="EMBL/GenBank/DDBJ databases">
        <authorList>
            <consortium name="NCBI Genome Project"/>
        </authorList>
    </citation>
    <scope>NUCLEOTIDE SEQUENCE</scope>
    <source>
        <strain evidence="3">CBS 304.34</strain>
    </source>
</reference>
<accession>A0A6A6XZJ7</accession>
<reference evidence="1 3" key="1">
    <citation type="journal article" date="2020" name="Stud. Mycol.">
        <title>101 Dothideomycetes genomes: a test case for predicting lifestyles and emergence of pathogens.</title>
        <authorList>
            <person name="Haridas S."/>
            <person name="Albert R."/>
            <person name="Binder M."/>
            <person name="Bloem J."/>
            <person name="Labutti K."/>
            <person name="Salamov A."/>
            <person name="Andreopoulos B."/>
            <person name="Baker S."/>
            <person name="Barry K."/>
            <person name="Bills G."/>
            <person name="Bluhm B."/>
            <person name="Cannon C."/>
            <person name="Castanera R."/>
            <person name="Culley D."/>
            <person name="Daum C."/>
            <person name="Ezra D."/>
            <person name="Gonzalez J."/>
            <person name="Henrissat B."/>
            <person name="Kuo A."/>
            <person name="Liang C."/>
            <person name="Lipzen A."/>
            <person name="Lutzoni F."/>
            <person name="Magnuson J."/>
            <person name="Mondo S."/>
            <person name="Nolan M."/>
            <person name="Ohm R."/>
            <person name="Pangilinan J."/>
            <person name="Park H.-J."/>
            <person name="Ramirez L."/>
            <person name="Alfaro M."/>
            <person name="Sun H."/>
            <person name="Tritt A."/>
            <person name="Yoshinaga Y."/>
            <person name="Zwiers L.-H."/>
            <person name="Turgeon B."/>
            <person name="Goodwin S."/>
            <person name="Spatafora J."/>
            <person name="Crous P."/>
            <person name="Grigoriev I."/>
        </authorList>
    </citation>
    <scope>NUCLEOTIDE SEQUENCE</scope>
    <source>
        <strain evidence="1 3">CBS 304.34</strain>
    </source>
</reference>
<name>A0A6A6XZJ7_9PEZI</name>
<proteinExistence type="predicted"/>
<dbReference type="EMBL" id="MU003727">
    <property type="protein sequence ID" value="KAF2801830.1"/>
    <property type="molecule type" value="Genomic_DNA"/>
</dbReference>
<dbReference type="GeneID" id="54462364"/>
<evidence type="ECO:0000313" key="1">
    <source>
        <dbReference type="EMBL" id="KAF2801830.1"/>
    </source>
</evidence>
<evidence type="ECO:0000313" key="2">
    <source>
        <dbReference type="Proteomes" id="UP000504636"/>
    </source>
</evidence>
<sequence>MTGLAPNFFELHSTLYASPSPNIVLQEPHMLNISAPRHRVNTLRTFPYDDPPRFHARYS</sequence>
<dbReference type="AlphaFoldDB" id="A0A6A6XZJ7"/>
<keyword evidence="2" id="KW-1185">Reference proteome</keyword>
<evidence type="ECO:0000313" key="3">
    <source>
        <dbReference type="RefSeq" id="XP_033568794.1"/>
    </source>
</evidence>
<gene>
    <name evidence="1 3" type="ORF">BDZ99DRAFT_469346</name>
</gene>
<organism evidence="1">
    <name type="scientific">Mytilinidion resinicola</name>
    <dbReference type="NCBI Taxonomy" id="574789"/>
    <lineage>
        <taxon>Eukaryota</taxon>
        <taxon>Fungi</taxon>
        <taxon>Dikarya</taxon>
        <taxon>Ascomycota</taxon>
        <taxon>Pezizomycotina</taxon>
        <taxon>Dothideomycetes</taxon>
        <taxon>Pleosporomycetidae</taxon>
        <taxon>Mytilinidiales</taxon>
        <taxon>Mytilinidiaceae</taxon>
        <taxon>Mytilinidion</taxon>
    </lineage>
</organism>
<protein>
    <submittedName>
        <fullName evidence="1 3">Uncharacterized protein</fullName>
    </submittedName>
</protein>
<dbReference type="RefSeq" id="XP_033568794.1">
    <property type="nucleotide sequence ID" value="XM_033721471.1"/>
</dbReference>
<dbReference type="Proteomes" id="UP000504636">
    <property type="component" value="Unplaced"/>
</dbReference>
<reference evidence="3" key="3">
    <citation type="submission" date="2025-04" db="UniProtKB">
        <authorList>
            <consortium name="RefSeq"/>
        </authorList>
    </citation>
    <scope>IDENTIFICATION</scope>
    <source>
        <strain evidence="3">CBS 304.34</strain>
    </source>
</reference>